<sequence>MAVVVVLAPGWQAKLRPYVSRFMDDLASDIAADARRYAPIDTGRLVESIRVHRRGAYTRRIHAHAPYAAWVEYGTAPHIIRPNSKKALHWPTARHPVAVVHHPGTRAQPYLRPAVYQRRTP</sequence>
<dbReference type="AlphaFoldDB" id="A0A919QBE2"/>
<evidence type="ECO:0008006" key="3">
    <source>
        <dbReference type="Google" id="ProtNLM"/>
    </source>
</evidence>
<dbReference type="InterPro" id="IPR010064">
    <property type="entry name" value="HK97-gp10_tail"/>
</dbReference>
<dbReference type="RefSeq" id="WP_204042760.1">
    <property type="nucleotide sequence ID" value="NZ_BOOA01000035.1"/>
</dbReference>
<dbReference type="EMBL" id="BOOA01000035">
    <property type="protein sequence ID" value="GIH26069.1"/>
    <property type="molecule type" value="Genomic_DNA"/>
</dbReference>
<dbReference type="Pfam" id="PF04883">
    <property type="entry name" value="HK97-gp10_like"/>
    <property type="match status" value="1"/>
</dbReference>
<reference evidence="1" key="1">
    <citation type="submission" date="2021-01" db="EMBL/GenBank/DDBJ databases">
        <title>Whole genome shotgun sequence of Acrocarpospora phusangensis NBRC 108782.</title>
        <authorList>
            <person name="Komaki H."/>
            <person name="Tamura T."/>
        </authorList>
    </citation>
    <scope>NUCLEOTIDE SEQUENCE</scope>
    <source>
        <strain evidence="1">NBRC 108782</strain>
    </source>
</reference>
<evidence type="ECO:0000313" key="2">
    <source>
        <dbReference type="Proteomes" id="UP000640052"/>
    </source>
</evidence>
<comment type="caution">
    <text evidence="1">The sequence shown here is derived from an EMBL/GenBank/DDBJ whole genome shotgun (WGS) entry which is preliminary data.</text>
</comment>
<evidence type="ECO:0000313" key="1">
    <source>
        <dbReference type="EMBL" id="GIH26069.1"/>
    </source>
</evidence>
<accession>A0A919QBE2</accession>
<protein>
    <recommendedName>
        <fullName evidence="3">HK97 gp10 family phage protein</fullName>
    </recommendedName>
</protein>
<dbReference type="Proteomes" id="UP000640052">
    <property type="component" value="Unassembled WGS sequence"/>
</dbReference>
<keyword evidence="2" id="KW-1185">Reference proteome</keyword>
<organism evidence="1 2">
    <name type="scientific">Acrocarpospora phusangensis</name>
    <dbReference type="NCBI Taxonomy" id="1070424"/>
    <lineage>
        <taxon>Bacteria</taxon>
        <taxon>Bacillati</taxon>
        <taxon>Actinomycetota</taxon>
        <taxon>Actinomycetes</taxon>
        <taxon>Streptosporangiales</taxon>
        <taxon>Streptosporangiaceae</taxon>
        <taxon>Acrocarpospora</taxon>
    </lineage>
</organism>
<name>A0A919QBE2_9ACTN</name>
<gene>
    <name evidence="1" type="ORF">Aph01nite_43790</name>
</gene>
<proteinExistence type="predicted"/>